<name>A0A1Y2HUG0_9FUNG</name>
<dbReference type="AlphaFoldDB" id="A0A1Y2HUG0"/>
<reference evidence="2 3" key="1">
    <citation type="submission" date="2016-07" db="EMBL/GenBank/DDBJ databases">
        <title>Pervasive Adenine N6-methylation of Active Genes in Fungi.</title>
        <authorList>
            <consortium name="DOE Joint Genome Institute"/>
            <person name="Mondo S.J."/>
            <person name="Dannebaum R.O."/>
            <person name="Kuo R.C."/>
            <person name="Labutti K."/>
            <person name="Haridas S."/>
            <person name="Kuo A."/>
            <person name="Salamov A."/>
            <person name="Ahrendt S.R."/>
            <person name="Lipzen A."/>
            <person name="Sullivan W."/>
            <person name="Andreopoulos W.B."/>
            <person name="Clum A."/>
            <person name="Lindquist E."/>
            <person name="Daum C."/>
            <person name="Ramamoorthy G.K."/>
            <person name="Gryganskyi A."/>
            <person name="Culley D."/>
            <person name="Magnuson J.K."/>
            <person name="James T.Y."/>
            <person name="O'Malley M.A."/>
            <person name="Stajich J.E."/>
            <person name="Spatafora J.W."/>
            <person name="Visel A."/>
            <person name="Grigoriev I.V."/>
        </authorList>
    </citation>
    <scope>NUCLEOTIDE SEQUENCE [LARGE SCALE GENOMIC DNA]</scope>
    <source>
        <strain evidence="2 3">PL171</strain>
    </source>
</reference>
<organism evidence="2 3">
    <name type="scientific">Catenaria anguillulae PL171</name>
    <dbReference type="NCBI Taxonomy" id="765915"/>
    <lineage>
        <taxon>Eukaryota</taxon>
        <taxon>Fungi</taxon>
        <taxon>Fungi incertae sedis</taxon>
        <taxon>Blastocladiomycota</taxon>
        <taxon>Blastocladiomycetes</taxon>
        <taxon>Blastocladiales</taxon>
        <taxon>Catenariaceae</taxon>
        <taxon>Catenaria</taxon>
    </lineage>
</organism>
<accession>A0A1Y2HUG0</accession>
<feature type="transmembrane region" description="Helical" evidence="1">
    <location>
        <begin position="125"/>
        <end position="148"/>
    </location>
</feature>
<dbReference type="Proteomes" id="UP000193411">
    <property type="component" value="Unassembled WGS sequence"/>
</dbReference>
<evidence type="ECO:0000256" key="1">
    <source>
        <dbReference type="SAM" id="Phobius"/>
    </source>
</evidence>
<keyword evidence="3" id="KW-1185">Reference proteome</keyword>
<feature type="transmembrane region" description="Helical" evidence="1">
    <location>
        <begin position="85"/>
        <end position="105"/>
    </location>
</feature>
<dbReference type="EMBL" id="MCFL01000013">
    <property type="protein sequence ID" value="ORZ37411.1"/>
    <property type="molecule type" value="Genomic_DNA"/>
</dbReference>
<keyword evidence="1" id="KW-0812">Transmembrane</keyword>
<gene>
    <name evidence="2" type="ORF">BCR44DRAFT_1431099</name>
</gene>
<comment type="caution">
    <text evidence="2">The sequence shown here is derived from an EMBL/GenBank/DDBJ whole genome shotgun (WGS) entry which is preliminary data.</text>
</comment>
<evidence type="ECO:0000313" key="3">
    <source>
        <dbReference type="Proteomes" id="UP000193411"/>
    </source>
</evidence>
<evidence type="ECO:0000313" key="2">
    <source>
        <dbReference type="EMBL" id="ORZ37411.1"/>
    </source>
</evidence>
<proteinExistence type="predicted"/>
<protein>
    <submittedName>
        <fullName evidence="2">Uncharacterized protein</fullName>
    </submittedName>
</protein>
<keyword evidence="1" id="KW-1133">Transmembrane helix</keyword>
<keyword evidence="1" id="KW-0472">Membrane</keyword>
<feature type="transmembrane region" description="Helical" evidence="1">
    <location>
        <begin position="52"/>
        <end position="73"/>
    </location>
</feature>
<feature type="transmembrane region" description="Helical" evidence="1">
    <location>
        <begin position="21"/>
        <end position="46"/>
    </location>
</feature>
<sequence length="180" mass="20041">MMTPSPQPTDKLAKRQSRTCCVFIPLKFGAITILVLTLISIVLPFFLPTPTIYINNSFVIAADSVLGYLNGFLAGFRALTLVNPVFLVASFAFAVYGSLVIAQEYKQRQEPYRACLWPFIESETVGYWAATSAHFAVDAYWAYVLVVYSRVFAEEYKVKIQGRAISQKGSCVNGLWKSAV</sequence>